<dbReference type="RefSeq" id="XP_021865702.1">
    <property type="nucleotide sequence ID" value="XM_022010010.2"/>
</dbReference>
<sequence>MVREMTIFRYLLHPLLLAKPLISSTSSPFCTVFSLQNSPHFSFPINRRRQQYSHAFSVESRRLASSDSSSSTNVPTDSFPKFSELDDVLKGYMFGQKKATEVAHLVWKLVVQKGDTVVDATCGNGNDTVALAKLVVDDFAKGCVYGMDVQEDAIQNTSSLLNLSLDPNQRKCVKLYSICHSRMVDVIPENSSVRLVAFNLGYLPGGDKGIITNSATTLLALKAAKELLLPGGVISVVAYVGHPGGREEYETVQAFASELPAERWVCSQIQMLNKPLAPVLVFLFKR</sequence>
<organism evidence="1 2">
    <name type="scientific">Spinacia oleracea</name>
    <name type="common">Spinach</name>
    <dbReference type="NCBI Taxonomy" id="3562"/>
    <lineage>
        <taxon>Eukaryota</taxon>
        <taxon>Viridiplantae</taxon>
        <taxon>Streptophyta</taxon>
        <taxon>Embryophyta</taxon>
        <taxon>Tracheophyta</taxon>
        <taxon>Spermatophyta</taxon>
        <taxon>Magnoliopsida</taxon>
        <taxon>eudicotyledons</taxon>
        <taxon>Gunneridae</taxon>
        <taxon>Pentapetalae</taxon>
        <taxon>Caryophyllales</taxon>
        <taxon>Chenopodiaceae</taxon>
        <taxon>Chenopodioideae</taxon>
        <taxon>Anserineae</taxon>
        <taxon>Spinacia</taxon>
    </lineage>
</organism>
<dbReference type="PANTHER" id="PTHR35276:SF1">
    <property type="entry name" value="TRNA (MNM(5)S(2)U34)-METHYLTRANSFERASE, CHLOROPLASTIC"/>
    <property type="match status" value="1"/>
</dbReference>
<dbReference type="Proteomes" id="UP000813463">
    <property type="component" value="Chromosome 1"/>
</dbReference>
<dbReference type="SUPFAM" id="SSF53335">
    <property type="entry name" value="S-adenosyl-L-methionine-dependent methyltransferases"/>
    <property type="match status" value="1"/>
</dbReference>
<keyword evidence="1" id="KW-1185">Reference proteome</keyword>
<dbReference type="Pfam" id="PF06962">
    <property type="entry name" value="rRNA_methylase"/>
    <property type="match status" value="1"/>
</dbReference>
<reference evidence="2" key="2">
    <citation type="submission" date="2025-08" db="UniProtKB">
        <authorList>
            <consortium name="RefSeq"/>
        </authorList>
    </citation>
    <scope>IDENTIFICATION</scope>
    <source>
        <tissue evidence="2">Leaf</tissue>
    </source>
</reference>
<proteinExistence type="predicted"/>
<dbReference type="AlphaFoldDB" id="A0A9R0JD82"/>
<dbReference type="OrthoDB" id="2984at2759"/>
<evidence type="ECO:0000313" key="2">
    <source>
        <dbReference type="RefSeq" id="XP_021865702.1"/>
    </source>
</evidence>
<name>A0A9R0JD82_SPIOL</name>
<dbReference type="InterPro" id="IPR029063">
    <property type="entry name" value="SAM-dependent_MTases_sf"/>
</dbReference>
<dbReference type="KEGG" id="soe:110804418"/>
<dbReference type="PANTHER" id="PTHR35276">
    <property type="entry name" value="S-ADENOSYL-L-METHIONINE-DEPENDENT METHYLTRANSFERASES SUPERFAMILY PROTEIN"/>
    <property type="match status" value="1"/>
</dbReference>
<gene>
    <name evidence="2" type="primary">LOC110804418</name>
</gene>
<evidence type="ECO:0008006" key="3">
    <source>
        <dbReference type="Google" id="ProtNLM"/>
    </source>
</evidence>
<protein>
    <recommendedName>
        <fullName evidence="3">Methyltransferase domain-containing protein</fullName>
    </recommendedName>
</protein>
<evidence type="ECO:0000313" key="1">
    <source>
        <dbReference type="Proteomes" id="UP000813463"/>
    </source>
</evidence>
<accession>A0A9R0JD82</accession>
<dbReference type="GeneID" id="110804418"/>
<reference evidence="1" key="1">
    <citation type="journal article" date="2021" name="Nat. Commun.">
        <title>Genomic analyses provide insights into spinach domestication and the genetic basis of agronomic traits.</title>
        <authorList>
            <person name="Cai X."/>
            <person name="Sun X."/>
            <person name="Xu C."/>
            <person name="Sun H."/>
            <person name="Wang X."/>
            <person name="Ge C."/>
            <person name="Zhang Z."/>
            <person name="Wang Q."/>
            <person name="Fei Z."/>
            <person name="Jiao C."/>
            <person name="Wang Q."/>
        </authorList>
    </citation>
    <scope>NUCLEOTIDE SEQUENCE [LARGE SCALE GENOMIC DNA]</scope>
    <source>
        <strain evidence="1">cv. Varoflay</strain>
    </source>
</reference>
<dbReference type="Gene3D" id="3.40.50.150">
    <property type="entry name" value="Vaccinia Virus protein VP39"/>
    <property type="match status" value="1"/>
</dbReference>
<dbReference type="InterPro" id="IPR010719">
    <property type="entry name" value="MnmM_MeTrfase"/>
</dbReference>